<organism evidence="5 6">
    <name type="scientific">Paracoccus methylarcula</name>
    <dbReference type="NCBI Taxonomy" id="72022"/>
    <lineage>
        <taxon>Bacteria</taxon>
        <taxon>Pseudomonadati</taxon>
        <taxon>Pseudomonadota</taxon>
        <taxon>Alphaproteobacteria</taxon>
        <taxon>Rhodobacterales</taxon>
        <taxon>Paracoccaceae</taxon>
        <taxon>Paracoccus</taxon>
    </lineage>
</organism>
<dbReference type="PROSITE" id="PS50818">
    <property type="entry name" value="INTEIN_C_TER"/>
    <property type="match status" value="1"/>
</dbReference>
<feature type="domain" description="Hint" evidence="4">
    <location>
        <begin position="202"/>
        <end position="305"/>
    </location>
</feature>
<dbReference type="PANTHER" id="PTHR38340:SF1">
    <property type="entry name" value="S-LAYER PROTEIN"/>
    <property type="match status" value="1"/>
</dbReference>
<gene>
    <name evidence="5" type="ORF">A7A09_007265</name>
</gene>
<dbReference type="Proteomes" id="UP000238137">
    <property type="component" value="Unassembled WGS sequence"/>
</dbReference>
<dbReference type="GO" id="GO:0016539">
    <property type="term" value="P:intein-mediated protein splicing"/>
    <property type="evidence" value="ECO:0007669"/>
    <property type="project" value="InterPro"/>
</dbReference>
<dbReference type="InterPro" id="IPR011049">
    <property type="entry name" value="Serralysin-like_metalloprot_C"/>
</dbReference>
<evidence type="ECO:0000259" key="4">
    <source>
        <dbReference type="SMART" id="SM00306"/>
    </source>
</evidence>
<proteinExistence type="predicted"/>
<dbReference type="InterPro" id="IPR036844">
    <property type="entry name" value="Hint_dom_sf"/>
</dbReference>
<dbReference type="PROSITE" id="PS50817">
    <property type="entry name" value="INTEIN_N_TER"/>
    <property type="match status" value="1"/>
</dbReference>
<feature type="region of interest" description="Disordered" evidence="3">
    <location>
        <begin position="1331"/>
        <end position="1352"/>
    </location>
</feature>
<keyword evidence="6" id="KW-1185">Reference proteome</keyword>
<protein>
    <recommendedName>
        <fullName evidence="4">Hint domain-containing protein</fullName>
    </recommendedName>
</protein>
<dbReference type="PROSITE" id="PS00330">
    <property type="entry name" value="HEMOLYSIN_CALCIUM"/>
    <property type="match status" value="5"/>
</dbReference>
<sequence length="1720" mass="180675">MTESISKIYARYISNGGPLDQVRIDYIISNGQGQSDYNAVAHALTSAGISYHHGEYWTNLYGELRELRTTLSGGEGFSLDSGRDIFNNRIGISISEYALENKLPESALRDLTADALGRGLLIVDEFEDSRLIQGEDYIFIGTSVYDGPSAEMARTLEQKYGLEPGSLSVGTATGEGERVYWESLDSSDRPQPKPEIDDLIGVHCFPGHTPIAMANGSSASIETLCPGDLVLAFDPLAELGRGALVPKRIVRVFQNETPEWLRLTWQSNGEEQELTVTPGHRFLNTNGLFQRIDEILEDDISTIVLDDGTLAMVKAEQIVWSEEFRYMFEEVEAVAMAAGDGLTHRPAGVWRSYNFEVEDFHTYVAGGVRVHNDSQVVIDFAGTIGRTFGTQLANVLLEDGSQFEKLLGGTVLGTITENMAEVITDVGYHAFNGGQVNFGQALERQLKDLGPEFAASLTNAATSLLVAELGEELGLDGFGAELFGVTGSAYAGSVVEQMANSYAESGSAFADVSWDVPWEQISGAAGAFFGSKLAHKILPAESLEGSLGGGLGSVVGLAGATSIFGQGVGLLSNFLIPGVGAFFGTLLGTLLGNWLGDKPEPEGLIDLFVDRDGNTFMTGNILLYATMSSNDGFPKEVTESLGLAIHELTLDYLKNISALDLANANIDNFHLSDSFQEQTGLDANPLVRVLQRMKIEPDGDNGLKYFVNDQRVDSPEKMVDAALTDFLEEAQPIGGDLLLKRAVARSPATDSITLAAHAAAAEEYGKYLEDRDTINALIAAAPDSAFAAGWAIVLAQAEELKLRTVNKNDFNGGLHGFLASLEEAGLAVNPGDVSIGRDANNRVTIELAVDRQDAVPETAFVAAQNVKYVETSSGGKLQFAFNNSMGAVGYTDVTGKVVDGARIAVQGETTGRDFWIAPDDRSFVFEDVGTHTIKVGQAEIESSDDILIGRDGNDIIRAGTGWDWVQGGNGNDLLRGGEQADTLFGGNGKDTLYGEQGLDYLEGGAGGDVISGAGHEQSGGIITVYDGDTAGYTQSNAAVGINLDLGTARGGHAEGDKLTYILNLVGSRYDDHLYGNDNRNVLEGGAGADTLNGGPGTEFPDFASYARASVAVYASLADPSRNTGDAKGDVYRSIEGLLGSANGDTLVGDGGDNFLWGEGGDDLLLPGRGVNGILGGFGLDLLSYRTLNNALTINLGNWKNSSADVANDTVYDVEAYQATKYDDTLIGSAQGDILLGFNGNDHLRGLQGGDALNGEAGNDTLDGGEGTDTLTGGIGNDVYIVDNAGDRVIEAVSGGTDRIHTSVSIDLDKANSSYYGNVETVTMAGSADLSARGSSGNNSLTGNAGNNILDGRSGNDSLDGGLGNDTIIGSWGVDTINGGAGNDTFSFTGSSSSVSIDLITNNHTGFAAETLIHEVENIAAGSGNDTLRGTSGGNILDGGAGSDLFIATGGAGDKLIGGTGRDTVSYQNASSGVLVDFLNPGENTGVADGDTYVGIEDLFGSAQNDQLRGNNSNNSIRGGDGHDRLEGRNGTDWLRGENGNDTLDGGAGADNLIGGTGNDVYVIDNTGDRISELANEGRDRVHASISIDLAGNEGAYANNEIVTLSGSDNLFAYGNAAANSLVGNSGNNRIAGRAGDDTLTGGADADRFIFRNGYDRDVIQDFENNVDTIEVTGFGVSNFTQARSHATQVGNDVIFDFGGDDVLTVRNITISALADDMVFS</sequence>
<dbReference type="InterPro" id="IPR001343">
    <property type="entry name" value="Hemolysn_Ca-bd"/>
</dbReference>
<dbReference type="SUPFAM" id="SSF51294">
    <property type="entry name" value="Hedgehog/intein (Hint) domain"/>
    <property type="match status" value="1"/>
</dbReference>
<dbReference type="EMBL" id="PXNQ02000003">
    <property type="protein sequence ID" value="RNF35377.1"/>
    <property type="molecule type" value="Genomic_DNA"/>
</dbReference>
<comment type="caution">
    <text evidence="5">The sequence shown here is derived from an EMBL/GenBank/DDBJ whole genome shotgun (WGS) entry which is preliminary data.</text>
</comment>
<evidence type="ECO:0000256" key="2">
    <source>
        <dbReference type="ARBA" id="ARBA00022525"/>
    </source>
</evidence>
<dbReference type="InterPro" id="IPR003587">
    <property type="entry name" value="Hint_dom_N"/>
</dbReference>
<evidence type="ECO:0000256" key="1">
    <source>
        <dbReference type="ARBA" id="ARBA00004613"/>
    </source>
</evidence>
<dbReference type="CDD" id="cd00081">
    <property type="entry name" value="Hint"/>
    <property type="match status" value="1"/>
</dbReference>
<dbReference type="PANTHER" id="PTHR38340">
    <property type="entry name" value="S-LAYER PROTEIN"/>
    <property type="match status" value="1"/>
</dbReference>
<dbReference type="InterPro" id="IPR050557">
    <property type="entry name" value="RTX_toxin/Mannuronan_C5-epim"/>
</dbReference>
<dbReference type="Pfam" id="PF00353">
    <property type="entry name" value="HemolysinCabind"/>
    <property type="match status" value="10"/>
</dbReference>
<feature type="region of interest" description="Disordered" evidence="3">
    <location>
        <begin position="1504"/>
        <end position="1541"/>
    </location>
</feature>
<evidence type="ECO:0000313" key="6">
    <source>
        <dbReference type="Proteomes" id="UP000238137"/>
    </source>
</evidence>
<feature type="compositionally biased region" description="Basic and acidic residues" evidence="3">
    <location>
        <begin position="1519"/>
        <end position="1529"/>
    </location>
</feature>
<dbReference type="InterPro" id="IPR006141">
    <property type="entry name" value="Intein_N"/>
</dbReference>
<feature type="compositionally biased region" description="Polar residues" evidence="3">
    <location>
        <begin position="1332"/>
        <end position="1346"/>
    </location>
</feature>
<name>A0A3R7LKY0_9RHOB</name>
<evidence type="ECO:0000313" key="5">
    <source>
        <dbReference type="EMBL" id="RNF35377.1"/>
    </source>
</evidence>
<dbReference type="GO" id="GO:0005509">
    <property type="term" value="F:calcium ion binding"/>
    <property type="evidence" value="ECO:0007669"/>
    <property type="project" value="InterPro"/>
</dbReference>
<keyword evidence="2" id="KW-0964">Secreted</keyword>
<evidence type="ECO:0000256" key="3">
    <source>
        <dbReference type="SAM" id="MobiDB-lite"/>
    </source>
</evidence>
<dbReference type="PRINTS" id="PR00313">
    <property type="entry name" value="CABNDNGRPT"/>
</dbReference>
<reference evidence="5" key="1">
    <citation type="submission" date="2018-05" db="EMBL/GenBank/DDBJ databases">
        <title>Reclassification of Methylarcula marina and Methylarcula terricola as Paracoccus methylarcula sp.nov., comb.nov. and Paracoccus terricola comb.nov.</title>
        <authorList>
            <person name="Shmareva M.N."/>
            <person name="Doronina N.V."/>
            <person name="Vasilenko O.V."/>
            <person name="Tarlachkov S.V."/>
            <person name="Trotsenko Y.A."/>
        </authorList>
    </citation>
    <scope>NUCLEOTIDE SEQUENCE [LARGE SCALE GENOMIC DNA]</scope>
    <source>
        <strain evidence="5">VKM B-2159</strain>
    </source>
</reference>
<feature type="compositionally biased region" description="Low complexity" evidence="3">
    <location>
        <begin position="1508"/>
        <end position="1517"/>
    </location>
</feature>
<accession>A0A3R7LKY0</accession>
<dbReference type="OrthoDB" id="7793891at2"/>
<dbReference type="GO" id="GO:0005576">
    <property type="term" value="C:extracellular region"/>
    <property type="evidence" value="ECO:0007669"/>
    <property type="project" value="UniProtKB-SubCell"/>
</dbReference>
<dbReference type="SUPFAM" id="SSF51120">
    <property type="entry name" value="beta-Roll"/>
    <property type="match status" value="7"/>
</dbReference>
<dbReference type="InterPro" id="IPR030934">
    <property type="entry name" value="Intein_C"/>
</dbReference>
<dbReference type="SMART" id="SM00306">
    <property type="entry name" value="HintN"/>
    <property type="match status" value="1"/>
</dbReference>
<comment type="subcellular location">
    <subcellularLocation>
        <location evidence="1">Secreted</location>
    </subcellularLocation>
</comment>
<dbReference type="InterPro" id="IPR018511">
    <property type="entry name" value="Hemolysin-typ_Ca-bd_CS"/>
</dbReference>
<dbReference type="Gene3D" id="2.150.10.10">
    <property type="entry name" value="Serralysin-like metalloprotease, C-terminal"/>
    <property type="match status" value="6"/>
</dbReference>
<dbReference type="Gene3D" id="2.170.16.10">
    <property type="entry name" value="Hedgehog/Intein (Hint) domain"/>
    <property type="match status" value="1"/>
</dbReference>